<dbReference type="GO" id="GO:0016671">
    <property type="term" value="F:oxidoreductase activity, acting on a sulfur group of donors, disulfide as acceptor"/>
    <property type="evidence" value="ECO:0007669"/>
    <property type="project" value="InterPro"/>
</dbReference>
<sequence length="306" mass="34032">MTTDDNKVNNDTLDGTQLIACEPPHLGTQDGQPEHPPGVHPRDSSKEKAPASSQGPKRLVKGPLTEEARRDFAKSGCYSGTYSGNRHAAHHLHDVALVNVDLYYESLCPYCRDFITEDLSHVMNQPDLEKHINLTFVPYGNAKINETTKTITCQHGEDECHFNFYEGCMIAEGGQDQLNTFRSVFAIEGSEKLTDDAAEDACKKFGLNFNAITTCRNSEEAYELQRGFAKTGVSGLLILCLPLVTEEARRDFAEKYVPWIVVNGKHIEREKFAETLCKALNEDPAKCEMAGGRGFLNRPMQEVSEA</sequence>
<keyword evidence="5" id="KW-0325">Glycoprotein</keyword>
<dbReference type="PANTHER" id="PTHR13234">
    <property type="entry name" value="GAMMA-INTERFERON INDUCIBLE LYSOSOMAL THIOL REDUCTASE GILT"/>
    <property type="match status" value="1"/>
</dbReference>
<evidence type="ECO:0000256" key="6">
    <source>
        <dbReference type="SAM" id="MobiDB-lite"/>
    </source>
</evidence>
<dbReference type="GO" id="GO:0005576">
    <property type="term" value="C:extracellular region"/>
    <property type="evidence" value="ECO:0007669"/>
    <property type="project" value="UniProtKB-SubCell"/>
</dbReference>
<proteinExistence type="inferred from homology"/>
<evidence type="ECO:0000313" key="8">
    <source>
        <dbReference type="Proteomes" id="UP000591131"/>
    </source>
</evidence>
<feature type="compositionally biased region" description="Basic and acidic residues" evidence="6">
    <location>
        <begin position="40"/>
        <end position="49"/>
    </location>
</feature>
<organism evidence="7 8">
    <name type="scientific">Perkinsus chesapeaki</name>
    <name type="common">Clam parasite</name>
    <name type="synonym">Perkinsus andrewsi</name>
    <dbReference type="NCBI Taxonomy" id="330153"/>
    <lineage>
        <taxon>Eukaryota</taxon>
        <taxon>Sar</taxon>
        <taxon>Alveolata</taxon>
        <taxon>Perkinsozoa</taxon>
        <taxon>Perkinsea</taxon>
        <taxon>Perkinsida</taxon>
        <taxon>Perkinsidae</taxon>
        <taxon>Perkinsus</taxon>
    </lineage>
</organism>
<evidence type="ECO:0000256" key="4">
    <source>
        <dbReference type="ARBA" id="ARBA00022729"/>
    </source>
</evidence>
<keyword evidence="3" id="KW-0964">Secreted</keyword>
<feature type="region of interest" description="Disordered" evidence="6">
    <location>
        <begin position="1"/>
        <end position="65"/>
    </location>
</feature>
<accession>A0A7J6MFI1</accession>
<dbReference type="Proteomes" id="UP000591131">
    <property type="component" value="Unassembled WGS sequence"/>
</dbReference>
<dbReference type="InterPro" id="IPR036249">
    <property type="entry name" value="Thioredoxin-like_sf"/>
</dbReference>
<keyword evidence="4" id="KW-0732">Signal</keyword>
<dbReference type="Gene3D" id="3.40.30.10">
    <property type="entry name" value="Glutaredoxin"/>
    <property type="match status" value="1"/>
</dbReference>
<reference evidence="7 8" key="1">
    <citation type="submission" date="2020-04" db="EMBL/GenBank/DDBJ databases">
        <title>Perkinsus chesapeaki whole genome sequence.</title>
        <authorList>
            <person name="Bogema D.R."/>
        </authorList>
    </citation>
    <scope>NUCLEOTIDE SEQUENCE [LARGE SCALE GENOMIC DNA]</scope>
    <source>
        <strain evidence="7">ATCC PRA-425</strain>
    </source>
</reference>
<name>A0A7J6MFI1_PERCH</name>
<dbReference type="PANTHER" id="PTHR13234:SF8">
    <property type="entry name" value="GAMMA-INTERFERON-INDUCIBLE LYSOSOMAL THIOL REDUCTASE"/>
    <property type="match status" value="1"/>
</dbReference>
<dbReference type="OrthoDB" id="958254at2759"/>
<keyword evidence="8" id="KW-1185">Reference proteome</keyword>
<evidence type="ECO:0000256" key="2">
    <source>
        <dbReference type="ARBA" id="ARBA00005679"/>
    </source>
</evidence>
<gene>
    <name evidence="7" type="primary">IFI30_2</name>
    <name evidence="7" type="ORF">FOL47_002095</name>
</gene>
<evidence type="ECO:0000256" key="5">
    <source>
        <dbReference type="ARBA" id="ARBA00023180"/>
    </source>
</evidence>
<comment type="similarity">
    <text evidence="2">Belongs to the GILT family.</text>
</comment>
<comment type="caution">
    <text evidence="7">The sequence shown here is derived from an EMBL/GenBank/DDBJ whole genome shotgun (WGS) entry which is preliminary data.</text>
</comment>
<protein>
    <submittedName>
        <fullName evidence="7">Lysosomal thiol</fullName>
    </submittedName>
</protein>
<evidence type="ECO:0000256" key="1">
    <source>
        <dbReference type="ARBA" id="ARBA00004613"/>
    </source>
</evidence>
<dbReference type="SUPFAM" id="SSF52833">
    <property type="entry name" value="Thioredoxin-like"/>
    <property type="match status" value="1"/>
</dbReference>
<evidence type="ECO:0000256" key="3">
    <source>
        <dbReference type="ARBA" id="ARBA00022525"/>
    </source>
</evidence>
<dbReference type="InterPro" id="IPR004911">
    <property type="entry name" value="Interferon-induced_GILT"/>
</dbReference>
<comment type="subcellular location">
    <subcellularLocation>
        <location evidence="1">Secreted</location>
    </subcellularLocation>
</comment>
<dbReference type="AlphaFoldDB" id="A0A7J6MFI1"/>
<dbReference type="EMBL" id="JAAPAO010000154">
    <property type="protein sequence ID" value="KAF4670325.1"/>
    <property type="molecule type" value="Genomic_DNA"/>
</dbReference>
<evidence type="ECO:0000313" key="7">
    <source>
        <dbReference type="EMBL" id="KAF4670325.1"/>
    </source>
</evidence>
<dbReference type="Pfam" id="PF03227">
    <property type="entry name" value="GILT"/>
    <property type="match status" value="1"/>
</dbReference>